<protein>
    <submittedName>
        <fullName evidence="1">Uncharacterized protein</fullName>
    </submittedName>
</protein>
<comment type="caution">
    <text evidence="1">The sequence shown here is derived from an EMBL/GenBank/DDBJ whole genome shotgun (WGS) entry which is preliminary data.</text>
</comment>
<sequence length="211" mass="24331">MDRAKKMQKEIAECIVEKYYSEAISYISMLGAMENLENISFFKSIEVQDKKLMEQIQVAILQSSSGIKDVIREYHNPATLYSIEALRQAIHCSINQKEAIECIIADLFLNGRGLEHALTAIMYDKSVSKVVKGDVLIEERLVEIIMKDVYSNQIKGLAIEALGRVLSVKKYKMLLLDMKNNYLNKKDLNFKRLVQSIYVKNKIKNIFREIE</sequence>
<dbReference type="EMBL" id="NUUQ01000088">
    <property type="protein sequence ID" value="PHG55631.1"/>
    <property type="molecule type" value="Genomic_DNA"/>
</dbReference>
<proteinExistence type="predicted"/>
<dbReference type="Proteomes" id="UP000222503">
    <property type="component" value="Unassembled WGS sequence"/>
</dbReference>
<reference evidence="1 2" key="1">
    <citation type="submission" date="2017-09" db="EMBL/GenBank/DDBJ databases">
        <title>Large-scale bioinformatics analysis of Bacillus genomes uncovers conserved roles of natural products in bacterial physiology.</title>
        <authorList>
            <consortium name="Agbiome Team Llc"/>
            <person name="Bleich R.M."/>
            <person name="Grubbs K.J."/>
            <person name="Santa Maria K.C."/>
            <person name="Allen S.E."/>
            <person name="Farag S."/>
            <person name="Shank E.A."/>
            <person name="Bowers A."/>
        </authorList>
    </citation>
    <scope>NUCLEOTIDE SEQUENCE [LARGE SCALE GENOMIC DNA]</scope>
    <source>
        <strain evidence="1 2">AFS029838</strain>
    </source>
</reference>
<evidence type="ECO:0000313" key="2">
    <source>
        <dbReference type="Proteomes" id="UP000222503"/>
    </source>
</evidence>
<dbReference type="RefSeq" id="WP_098624837.1">
    <property type="nucleotide sequence ID" value="NZ_NUUQ01000088.1"/>
</dbReference>
<accession>A0A2B5WYP0</accession>
<name>A0A2B5WYP0_9BACI</name>
<gene>
    <name evidence="1" type="ORF">COI65_29665</name>
</gene>
<evidence type="ECO:0000313" key="1">
    <source>
        <dbReference type="EMBL" id="PHG55631.1"/>
    </source>
</evidence>
<organism evidence="1 2">
    <name type="scientific">Bacillus wiedmannii</name>
    <dbReference type="NCBI Taxonomy" id="1890302"/>
    <lineage>
        <taxon>Bacteria</taxon>
        <taxon>Bacillati</taxon>
        <taxon>Bacillota</taxon>
        <taxon>Bacilli</taxon>
        <taxon>Bacillales</taxon>
        <taxon>Bacillaceae</taxon>
        <taxon>Bacillus</taxon>
        <taxon>Bacillus cereus group</taxon>
    </lineage>
</organism>
<dbReference type="AlphaFoldDB" id="A0A2B5WYP0"/>